<gene>
    <name evidence="1" type="ORF">L1049_007925</name>
</gene>
<protein>
    <submittedName>
        <fullName evidence="1">Uncharacterized protein</fullName>
    </submittedName>
</protein>
<name>A0AAP0X484_LIQFO</name>
<evidence type="ECO:0000313" key="2">
    <source>
        <dbReference type="Proteomes" id="UP001415857"/>
    </source>
</evidence>
<accession>A0AAP0X484</accession>
<dbReference type="EMBL" id="JBBPBK010000002">
    <property type="protein sequence ID" value="KAK9289766.1"/>
    <property type="molecule type" value="Genomic_DNA"/>
</dbReference>
<sequence>MAYHVWIERNYRIFTNLFVPKEVFRGIEDATANRKLLERWNFPVNFVNREGIMCFAKCKWVPLEVGSWLINVESSWTEHGGGSGAFIKNQLGELLCSFASATVPQIIID</sequence>
<reference evidence="1 2" key="1">
    <citation type="journal article" date="2024" name="Plant J.">
        <title>Genome sequences and population genomics reveal climatic adaptation and genomic divergence between two closely related sweetgum species.</title>
        <authorList>
            <person name="Xu W.Q."/>
            <person name="Ren C.Q."/>
            <person name="Zhang X.Y."/>
            <person name="Comes H.P."/>
            <person name="Liu X.H."/>
            <person name="Li Y.G."/>
            <person name="Kettle C.J."/>
            <person name="Jalonen R."/>
            <person name="Gaisberger H."/>
            <person name="Ma Y.Z."/>
            <person name="Qiu Y.X."/>
        </authorList>
    </citation>
    <scope>NUCLEOTIDE SEQUENCE [LARGE SCALE GENOMIC DNA]</scope>
    <source>
        <strain evidence="1">Hangzhou</strain>
    </source>
</reference>
<evidence type="ECO:0000313" key="1">
    <source>
        <dbReference type="EMBL" id="KAK9289766.1"/>
    </source>
</evidence>
<dbReference type="AlphaFoldDB" id="A0AAP0X484"/>
<comment type="caution">
    <text evidence="1">The sequence shown here is derived from an EMBL/GenBank/DDBJ whole genome shotgun (WGS) entry which is preliminary data.</text>
</comment>
<organism evidence="1 2">
    <name type="scientific">Liquidambar formosana</name>
    <name type="common">Formosan gum</name>
    <dbReference type="NCBI Taxonomy" id="63359"/>
    <lineage>
        <taxon>Eukaryota</taxon>
        <taxon>Viridiplantae</taxon>
        <taxon>Streptophyta</taxon>
        <taxon>Embryophyta</taxon>
        <taxon>Tracheophyta</taxon>
        <taxon>Spermatophyta</taxon>
        <taxon>Magnoliopsida</taxon>
        <taxon>eudicotyledons</taxon>
        <taxon>Gunneridae</taxon>
        <taxon>Pentapetalae</taxon>
        <taxon>Saxifragales</taxon>
        <taxon>Altingiaceae</taxon>
        <taxon>Liquidambar</taxon>
    </lineage>
</organism>
<keyword evidence="2" id="KW-1185">Reference proteome</keyword>
<dbReference type="Proteomes" id="UP001415857">
    <property type="component" value="Unassembled WGS sequence"/>
</dbReference>
<proteinExistence type="predicted"/>